<feature type="domain" description="Bacterial surface antigen (D15)" evidence="3">
    <location>
        <begin position="669"/>
        <end position="830"/>
    </location>
</feature>
<feature type="domain" description="POTRA" evidence="4">
    <location>
        <begin position="132"/>
        <end position="178"/>
    </location>
</feature>
<dbReference type="InterPro" id="IPR000184">
    <property type="entry name" value="Bac_surfAg_D15"/>
</dbReference>
<evidence type="ECO:0000256" key="1">
    <source>
        <dbReference type="ARBA" id="ARBA00004370"/>
    </source>
</evidence>
<dbReference type="Gene3D" id="2.40.160.50">
    <property type="entry name" value="membrane protein fhac: a member of the omp85/tpsb transporter family"/>
    <property type="match status" value="1"/>
</dbReference>
<evidence type="ECO:0000259" key="4">
    <source>
        <dbReference type="Pfam" id="PF07244"/>
    </source>
</evidence>
<accession>A0ABY5IZN7</accession>
<evidence type="ECO:0000259" key="3">
    <source>
        <dbReference type="Pfam" id="PF01103"/>
    </source>
</evidence>
<keyword evidence="6" id="KW-1185">Reference proteome</keyword>
<gene>
    <name evidence="5" type="ORF">NOX80_06210</name>
</gene>
<protein>
    <submittedName>
        <fullName evidence="5">BamA/TamA family outer membrane protein</fullName>
    </submittedName>
</protein>
<keyword evidence="2" id="KW-0472">Membrane</keyword>
<comment type="subcellular location">
    <subcellularLocation>
        <location evidence="1">Membrane</location>
    </subcellularLocation>
</comment>
<evidence type="ECO:0000313" key="5">
    <source>
        <dbReference type="EMBL" id="UUC46789.1"/>
    </source>
</evidence>
<sequence length="851" mass="96918">MKNNLSKIALFLLLGAILYSCSLVKRVPEGQHLLIENTVMVDGKKEKSETILNQLYQKPNSSILGYRLRLQMYNLARKSPEADYQLWLEKNPKRHKFLADLLSEKQVQRLGQSFFVSGASTFLKKTGEPPVIIDSTKVQKSRNRLLSYYFNAGYFNNKITYKIDTLADKRGKVSYDIKLGTPYIIDSISTSIKTEALDSLFQRTKNQSLIVKNKQYNSQDFIDERKRIATHFRNNGAYYFQETNIEYDVDTVATNHKAHVDILIDDRTIKKGDSLVKVPFKLYTISEVNIFTGNTHNKSKQKVADSVSYNNFNIYSSDKLKYKPKALTDAVFITKGSKFSDFRRQLTSRSLSNLRVFNYPNIEYEEDKNDSTGTSLIANIILSPRKKFTFNATADFMHSNIQDFGILGSAAVSIRNLFRGAEILEIALRGNIGSSRDLANPNNVFFNISEYGADVKLSFPRIFFPLNTDKIIPKNTLPTTQMSIGLSRQQNIGLDKESFTGILNYNWNPKRNTNIRLDLVNLQYVRNVNPGNYFSVYHSSYDRLNSLAHVYNTNPGNMDAEGNLTIPDGTTNFTNEVLGGQTSLTQNDGDYFAIRSIEERRIRLTENNLILATNVTYTKSSRTNINDNDFYTFKTKLESAGNMLSLISKLEKQEEDIYGRKKFFNVEYSQYLKGEVDFIKNWDLGGKQVIAARAFTGLAIPYGNSNSIPFSRSYFGGGSNDNRAWQSYSLGPGRSGGLNDFNEANFKIALSAEYRFNIFNKLNGAFFADAGNIWNVFDNVTDEESVFEGFKSLQDIALGTGIGFRYDLNFFVIRLDVGFKTYNPAKEMKERWFRDIVPNRAVLNIGINYPF</sequence>
<dbReference type="InterPro" id="IPR010827">
    <property type="entry name" value="BamA/TamA_POTRA"/>
</dbReference>
<name>A0ABY5IZN7_9FLAO</name>
<dbReference type="EMBL" id="CP101751">
    <property type="protein sequence ID" value="UUC46789.1"/>
    <property type="molecule type" value="Genomic_DNA"/>
</dbReference>
<organism evidence="5 6">
    <name type="scientific">Flavobacterium cerinum</name>
    <dbReference type="NCBI Taxonomy" id="2502784"/>
    <lineage>
        <taxon>Bacteria</taxon>
        <taxon>Pseudomonadati</taxon>
        <taxon>Bacteroidota</taxon>
        <taxon>Flavobacteriia</taxon>
        <taxon>Flavobacteriales</taxon>
        <taxon>Flavobacteriaceae</taxon>
        <taxon>Flavobacterium</taxon>
    </lineage>
</organism>
<proteinExistence type="predicted"/>
<dbReference type="RefSeq" id="WP_256552443.1">
    <property type="nucleotide sequence ID" value="NZ_CP101751.1"/>
</dbReference>
<dbReference type="Pfam" id="PF01103">
    <property type="entry name" value="Omp85"/>
    <property type="match status" value="1"/>
</dbReference>
<dbReference type="Proteomes" id="UP001059844">
    <property type="component" value="Chromosome"/>
</dbReference>
<reference evidence="5" key="1">
    <citation type="submission" date="2022-07" db="EMBL/GenBank/DDBJ databases">
        <title>Isolation, identification, and degradation of a PFOSA degrading strain from sewage treatment plant.</title>
        <authorList>
            <person name="Zhang L."/>
            <person name="Huo Y."/>
        </authorList>
    </citation>
    <scope>NUCLEOTIDE SEQUENCE</scope>
    <source>
        <strain evidence="5">C1</strain>
    </source>
</reference>
<evidence type="ECO:0000256" key="2">
    <source>
        <dbReference type="ARBA" id="ARBA00023136"/>
    </source>
</evidence>
<dbReference type="Pfam" id="PF07244">
    <property type="entry name" value="POTRA"/>
    <property type="match status" value="1"/>
</dbReference>
<dbReference type="PROSITE" id="PS51257">
    <property type="entry name" value="PROKAR_LIPOPROTEIN"/>
    <property type="match status" value="1"/>
</dbReference>
<evidence type="ECO:0000313" key="6">
    <source>
        <dbReference type="Proteomes" id="UP001059844"/>
    </source>
</evidence>